<dbReference type="EMBL" id="CATNWA010000443">
    <property type="protein sequence ID" value="CAI9536995.1"/>
    <property type="molecule type" value="Genomic_DNA"/>
</dbReference>
<evidence type="ECO:0000256" key="2">
    <source>
        <dbReference type="ARBA" id="ARBA00006058"/>
    </source>
</evidence>
<keyword evidence="6" id="KW-0325">Glycoprotein</keyword>
<sequence>MIWSTRIWTWCSEMPFLRLSLGRFLNDSNLITKEYKEVLMYEVGYLVALAIGLLFIILMTLVGLFFPCCRCCGNCGGKMYQKQTKRMTCKRR</sequence>
<dbReference type="Pfam" id="PF05478">
    <property type="entry name" value="Prominin"/>
    <property type="match status" value="1"/>
</dbReference>
<evidence type="ECO:0000256" key="6">
    <source>
        <dbReference type="ARBA" id="ARBA00023180"/>
    </source>
</evidence>
<feature type="transmembrane region" description="Helical" evidence="7">
    <location>
        <begin position="43"/>
        <end position="66"/>
    </location>
</feature>
<keyword evidence="4 7" id="KW-1133">Transmembrane helix</keyword>
<evidence type="ECO:0008006" key="10">
    <source>
        <dbReference type="Google" id="ProtNLM"/>
    </source>
</evidence>
<dbReference type="InterPro" id="IPR008795">
    <property type="entry name" value="Prominin"/>
</dbReference>
<comment type="caution">
    <text evidence="8">The sequence shown here is derived from an EMBL/GenBank/DDBJ whole genome shotgun (WGS) entry which is preliminary data.</text>
</comment>
<evidence type="ECO:0000256" key="5">
    <source>
        <dbReference type="ARBA" id="ARBA00023136"/>
    </source>
</evidence>
<keyword evidence="3 7" id="KW-0812">Transmembrane</keyword>
<evidence type="ECO:0000256" key="1">
    <source>
        <dbReference type="ARBA" id="ARBA00004475"/>
    </source>
</evidence>
<keyword evidence="5 7" id="KW-0472">Membrane</keyword>
<evidence type="ECO:0000256" key="3">
    <source>
        <dbReference type="ARBA" id="ARBA00022692"/>
    </source>
</evidence>
<proteinExistence type="inferred from homology"/>
<evidence type="ECO:0000256" key="4">
    <source>
        <dbReference type="ARBA" id="ARBA00022989"/>
    </source>
</evidence>
<comment type="similarity">
    <text evidence="2">Belongs to the prominin family.</text>
</comment>
<comment type="subcellular location">
    <subcellularLocation>
        <location evidence="1">Cell projection</location>
        <location evidence="1">Microvillus membrane</location>
        <topology evidence="1">Multi-pass membrane protein</topology>
    </subcellularLocation>
</comment>
<organism evidence="8 9">
    <name type="scientific">Staurois parvus</name>
    <dbReference type="NCBI Taxonomy" id="386267"/>
    <lineage>
        <taxon>Eukaryota</taxon>
        <taxon>Metazoa</taxon>
        <taxon>Chordata</taxon>
        <taxon>Craniata</taxon>
        <taxon>Vertebrata</taxon>
        <taxon>Euteleostomi</taxon>
        <taxon>Amphibia</taxon>
        <taxon>Batrachia</taxon>
        <taxon>Anura</taxon>
        <taxon>Neobatrachia</taxon>
        <taxon>Ranoidea</taxon>
        <taxon>Ranidae</taxon>
        <taxon>Staurois</taxon>
    </lineage>
</organism>
<reference evidence="8" key="1">
    <citation type="submission" date="2023-05" db="EMBL/GenBank/DDBJ databases">
        <authorList>
            <person name="Stuckert A."/>
        </authorList>
    </citation>
    <scope>NUCLEOTIDE SEQUENCE</scope>
</reference>
<keyword evidence="9" id="KW-1185">Reference proteome</keyword>
<name>A0ABN9ARX1_9NEOB</name>
<evidence type="ECO:0000313" key="9">
    <source>
        <dbReference type="Proteomes" id="UP001162483"/>
    </source>
</evidence>
<feature type="non-terminal residue" evidence="8">
    <location>
        <position position="92"/>
    </location>
</feature>
<dbReference type="Proteomes" id="UP001162483">
    <property type="component" value="Unassembled WGS sequence"/>
</dbReference>
<protein>
    <recommendedName>
        <fullName evidence="10">FXYD domain-containing ion transport regulator</fullName>
    </recommendedName>
</protein>
<gene>
    <name evidence="8" type="ORF">SPARVUS_LOCUS1133531</name>
</gene>
<evidence type="ECO:0000256" key="7">
    <source>
        <dbReference type="SAM" id="Phobius"/>
    </source>
</evidence>
<evidence type="ECO:0000313" key="8">
    <source>
        <dbReference type="EMBL" id="CAI9536995.1"/>
    </source>
</evidence>
<dbReference type="PANTHER" id="PTHR22730:SF4">
    <property type="entry name" value="PROMININ-1-A-LIKE"/>
    <property type="match status" value="1"/>
</dbReference>
<accession>A0ABN9ARX1</accession>
<dbReference type="PANTHER" id="PTHR22730">
    <property type="entry name" value="PROMININ PROM PROTEIN"/>
    <property type="match status" value="1"/>
</dbReference>